<keyword evidence="7 11" id="KW-1133">Transmembrane helix</keyword>
<feature type="transmembrane region" description="Helical" evidence="11">
    <location>
        <begin position="65"/>
        <end position="82"/>
    </location>
</feature>
<dbReference type="eggNOG" id="COG1172">
    <property type="taxonomic scope" value="Bacteria"/>
</dbReference>
<dbReference type="EMBL" id="CP001312">
    <property type="protein sequence ID" value="ADE86607.1"/>
    <property type="molecule type" value="Genomic_DNA"/>
</dbReference>
<feature type="transmembrane region" description="Helical" evidence="11">
    <location>
        <begin position="282"/>
        <end position="301"/>
    </location>
</feature>
<dbReference type="PANTHER" id="PTHR32196">
    <property type="entry name" value="ABC TRANSPORTER PERMEASE PROTEIN YPHD-RELATED-RELATED"/>
    <property type="match status" value="1"/>
</dbReference>
<keyword evidence="4" id="KW-1003">Cell membrane</keyword>
<name>D5APN8_RHOCB</name>
<dbReference type="InterPro" id="IPR001851">
    <property type="entry name" value="ABC_transp_permease"/>
</dbReference>
<dbReference type="RefSeq" id="WP_013068581.1">
    <property type="nucleotide sequence ID" value="NC_014034.1"/>
</dbReference>
<evidence type="ECO:0000256" key="6">
    <source>
        <dbReference type="ARBA" id="ARBA00022692"/>
    </source>
</evidence>
<feature type="transmembrane region" description="Helical" evidence="11">
    <location>
        <begin position="174"/>
        <end position="196"/>
    </location>
</feature>
<sequence>MNRSVLKSWEAMLAVALVLELVVLGLINPAFLNIENLLFSTSDFVHVIICAVGLTLVIMTGGMDISGVSIMGLCSIVLGLGFVAGVPIWAGVGLALMVGLGAGAFNGSVIARTDVNPLVITLAMLFFYAGVATGLPTLLDMMGFAVAGAGGFEAYQYEGITGLPKSFTWIGTGALGWVPVPLILTLVIAAAATFAMHRTRFGRFLKLIGVSAEVARFTGVPVTRTLVTVYALNGLACAVAGLVLTAYFTSARSDLGAEALLNIITAVVLGGSSIYGGQGSVLGTFLAGLVLGYLRQGLLALGVSSDVVPVIVGGLLIGSVALRIGTGALAARRANRAAYEAERAAVGGNG</sequence>
<dbReference type="AlphaFoldDB" id="D5APN8"/>
<dbReference type="KEGG" id="rcp:RCAP_rcc02878"/>
<evidence type="ECO:0000256" key="10">
    <source>
        <dbReference type="ARBA" id="ARBA00039381"/>
    </source>
</evidence>
<dbReference type="Pfam" id="PF02653">
    <property type="entry name" value="BPD_transp_2"/>
    <property type="match status" value="1"/>
</dbReference>
<keyword evidence="6 11" id="KW-0812">Transmembrane</keyword>
<evidence type="ECO:0000256" key="11">
    <source>
        <dbReference type="SAM" id="Phobius"/>
    </source>
</evidence>
<comment type="function">
    <text evidence="9">Part of the ABC transporter complex LsrABCD involved in autoinducer 2 (AI-2) import. Probably responsible for the translocation of the substrate across the membrane.</text>
</comment>
<dbReference type="GO" id="GO:0005886">
    <property type="term" value="C:plasma membrane"/>
    <property type="evidence" value="ECO:0007669"/>
    <property type="project" value="UniProtKB-SubCell"/>
</dbReference>
<evidence type="ECO:0000256" key="4">
    <source>
        <dbReference type="ARBA" id="ARBA00022475"/>
    </source>
</evidence>
<keyword evidence="8 11" id="KW-0472">Membrane</keyword>
<evidence type="ECO:0000256" key="1">
    <source>
        <dbReference type="ARBA" id="ARBA00004651"/>
    </source>
</evidence>
<dbReference type="PANTHER" id="PTHR32196:SF71">
    <property type="entry name" value="AUTOINDUCER 2 IMPORT SYSTEM PERMEASE PROTEIN LSRD"/>
    <property type="match status" value="1"/>
</dbReference>
<accession>D5APN8</accession>
<proteinExistence type="predicted"/>
<evidence type="ECO:0000256" key="7">
    <source>
        <dbReference type="ARBA" id="ARBA00022989"/>
    </source>
</evidence>
<comment type="subunit">
    <text evidence="2">The complex is composed of two ATP-binding proteins (LsrA), two transmembrane proteins (LsrC and LsrD) and a solute-binding protein (LsrB).</text>
</comment>
<dbReference type="GO" id="GO:0022857">
    <property type="term" value="F:transmembrane transporter activity"/>
    <property type="evidence" value="ECO:0007669"/>
    <property type="project" value="InterPro"/>
</dbReference>
<evidence type="ECO:0000313" key="13">
    <source>
        <dbReference type="Proteomes" id="UP000002361"/>
    </source>
</evidence>
<feature type="transmembrane region" description="Helical" evidence="11">
    <location>
        <begin position="88"/>
        <end position="111"/>
    </location>
</feature>
<dbReference type="CDD" id="cd06579">
    <property type="entry name" value="TM_PBP1_transp_AraH_like"/>
    <property type="match status" value="1"/>
</dbReference>
<reference evidence="12 13" key="2">
    <citation type="journal article" date="2010" name="J. Bacteriol.">
        <title>Complete genome sequence of the photosynthetic purple nonsulfur bacterium Rhodobacter capsulatus SB 1003.</title>
        <authorList>
            <person name="Strnad H."/>
            <person name="Lapidus A."/>
            <person name="Paces J."/>
            <person name="Ulbrich P."/>
            <person name="Vlcek C."/>
            <person name="Paces V."/>
            <person name="Haselkorn R."/>
        </authorList>
    </citation>
    <scope>NUCLEOTIDE SEQUENCE [LARGE SCALE GENOMIC DNA]</scope>
    <source>
        <strain evidence="13">ATCC BAA-309 / NBRC 16581 / SB1003</strain>
    </source>
</reference>
<feature type="transmembrane region" description="Helical" evidence="11">
    <location>
        <begin position="12"/>
        <end position="31"/>
    </location>
</feature>
<protein>
    <recommendedName>
        <fullName evidence="10">Autoinducer 2 import system permease protein LsrD</fullName>
    </recommendedName>
</protein>
<reference key="1">
    <citation type="submission" date="2008-12" db="EMBL/GenBank/DDBJ databases">
        <title>Complete genome sequence of Rhodobacter capsulatus SB1003.</title>
        <authorList>
            <person name="Strnad H."/>
            <person name="Lapidus A."/>
            <person name="Vlcek C."/>
            <person name="Ulbrich P."/>
            <person name="Paces J."/>
            <person name="Maltsev N."/>
            <person name="Kumar V."/>
            <person name="Kogan Y."/>
            <person name="Milgram A."/>
            <person name="Rebrekov D."/>
            <person name="Mazur M."/>
            <person name="Cox R."/>
            <person name="Kyrpides N."/>
            <person name="Kolar M."/>
            <person name="Sachova J."/>
            <person name="Ridl J."/>
            <person name="Ivanova N."/>
            <person name="Kapatral V."/>
            <person name="Los T."/>
            <person name="Lykidis A."/>
            <person name="Mikhailova N."/>
            <person name="Reznik G."/>
            <person name="Vasieva O."/>
            <person name="Fonstein M."/>
            <person name="Paces V."/>
            <person name="Haselkorn R."/>
        </authorList>
    </citation>
    <scope>NUCLEOTIDE SEQUENCE</scope>
    <source>
        <strain>SB1003</strain>
    </source>
</reference>
<dbReference type="OrthoDB" id="192433at2"/>
<evidence type="ECO:0000256" key="8">
    <source>
        <dbReference type="ARBA" id="ARBA00023136"/>
    </source>
</evidence>
<dbReference type="Proteomes" id="UP000002361">
    <property type="component" value="Chromosome"/>
</dbReference>
<comment type="subcellular location">
    <subcellularLocation>
        <location evidence="1">Cell membrane</location>
        <topology evidence="1">Multi-pass membrane protein</topology>
    </subcellularLocation>
</comment>
<dbReference type="GeneID" id="31491691"/>
<evidence type="ECO:0000256" key="5">
    <source>
        <dbReference type="ARBA" id="ARBA00022519"/>
    </source>
</evidence>
<evidence type="ECO:0000256" key="3">
    <source>
        <dbReference type="ARBA" id="ARBA00022448"/>
    </source>
</evidence>
<gene>
    <name evidence="12" type="ordered locus">RCAP_rcc02878</name>
</gene>
<feature type="transmembrane region" description="Helical" evidence="11">
    <location>
        <begin position="226"/>
        <end position="249"/>
    </location>
</feature>
<evidence type="ECO:0000256" key="2">
    <source>
        <dbReference type="ARBA" id="ARBA00011262"/>
    </source>
</evidence>
<feature type="transmembrane region" description="Helical" evidence="11">
    <location>
        <begin position="37"/>
        <end position="58"/>
    </location>
</feature>
<keyword evidence="13" id="KW-1185">Reference proteome</keyword>
<feature type="transmembrane region" description="Helical" evidence="11">
    <location>
        <begin position="307"/>
        <end position="326"/>
    </location>
</feature>
<organism evidence="12 13">
    <name type="scientific">Rhodobacter capsulatus (strain ATCC BAA-309 / NBRC 16581 / SB1003)</name>
    <dbReference type="NCBI Taxonomy" id="272942"/>
    <lineage>
        <taxon>Bacteria</taxon>
        <taxon>Pseudomonadati</taxon>
        <taxon>Pseudomonadota</taxon>
        <taxon>Alphaproteobacteria</taxon>
        <taxon>Rhodobacterales</taxon>
        <taxon>Rhodobacter group</taxon>
        <taxon>Rhodobacter</taxon>
    </lineage>
</organism>
<feature type="transmembrane region" description="Helical" evidence="11">
    <location>
        <begin position="118"/>
        <end position="139"/>
    </location>
</feature>
<keyword evidence="3" id="KW-0813">Transport</keyword>
<evidence type="ECO:0000256" key="9">
    <source>
        <dbReference type="ARBA" id="ARBA00025439"/>
    </source>
</evidence>
<keyword evidence="5" id="KW-0997">Cell inner membrane</keyword>
<dbReference type="STRING" id="272942.RCAP_rcc02878"/>
<dbReference type="HOGENOM" id="CLU_028880_0_0_5"/>
<evidence type="ECO:0000313" key="12">
    <source>
        <dbReference type="EMBL" id="ADE86607.1"/>
    </source>
</evidence>